<dbReference type="InParanoid" id="Q23KH3"/>
<reference evidence="4" key="1">
    <citation type="journal article" date="2006" name="PLoS Biol.">
        <title>Macronuclear genome sequence of the ciliate Tetrahymena thermophila, a model eukaryote.</title>
        <authorList>
            <person name="Eisen J.A."/>
            <person name="Coyne R.S."/>
            <person name="Wu M."/>
            <person name="Wu D."/>
            <person name="Thiagarajan M."/>
            <person name="Wortman J.R."/>
            <person name="Badger J.H."/>
            <person name="Ren Q."/>
            <person name="Amedeo P."/>
            <person name="Jones K.M."/>
            <person name="Tallon L.J."/>
            <person name="Delcher A.L."/>
            <person name="Salzberg S.L."/>
            <person name="Silva J.C."/>
            <person name="Haas B.J."/>
            <person name="Majoros W.H."/>
            <person name="Farzad M."/>
            <person name="Carlton J.M."/>
            <person name="Smith R.K. Jr."/>
            <person name="Garg J."/>
            <person name="Pearlman R.E."/>
            <person name="Karrer K.M."/>
            <person name="Sun L."/>
            <person name="Manning G."/>
            <person name="Elde N.C."/>
            <person name="Turkewitz A.P."/>
            <person name="Asai D.J."/>
            <person name="Wilkes D.E."/>
            <person name="Wang Y."/>
            <person name="Cai H."/>
            <person name="Collins K."/>
            <person name="Stewart B.A."/>
            <person name="Lee S.R."/>
            <person name="Wilamowska K."/>
            <person name="Weinberg Z."/>
            <person name="Ruzzo W.L."/>
            <person name="Wloga D."/>
            <person name="Gaertig J."/>
            <person name="Frankel J."/>
            <person name="Tsao C.-C."/>
            <person name="Gorovsky M.A."/>
            <person name="Keeling P.J."/>
            <person name="Waller R.F."/>
            <person name="Patron N.J."/>
            <person name="Cherry J.M."/>
            <person name="Stover N.A."/>
            <person name="Krieger C.J."/>
            <person name="del Toro C."/>
            <person name="Ryder H.F."/>
            <person name="Williamson S.C."/>
            <person name="Barbeau R.A."/>
            <person name="Hamilton E.P."/>
            <person name="Orias E."/>
        </authorList>
    </citation>
    <scope>NUCLEOTIDE SEQUENCE [LARGE SCALE GENOMIC DNA]</scope>
    <source>
        <strain evidence="4">SB210</strain>
    </source>
</reference>
<dbReference type="EMBL" id="GG662673">
    <property type="protein sequence ID" value="EAR96870.1"/>
    <property type="molecule type" value="Genomic_DNA"/>
</dbReference>
<gene>
    <name evidence="3" type="ORF">TTHERM_00193620</name>
</gene>
<keyword evidence="2" id="KW-0732">Signal</keyword>
<feature type="signal peptide" evidence="2">
    <location>
        <begin position="1"/>
        <end position="23"/>
    </location>
</feature>
<dbReference type="HOGENOM" id="CLU_1931793_0_0_1"/>
<sequence length="144" mass="15286">MKSVTPLLALFLVLSLINVQVLSAPTPPQIPTFITNQTNGQNFETCMTNLSTSNPNPCSSSSNANCSTILGTFSTCWNGCYSQTSFSTFQTCTNGCSDTATGSSGDSSLSSFISSMKTCVSKLSSPSLYVSFYVFALFVVVFIL</sequence>
<accession>Q23KH3</accession>
<feature type="chain" id="PRO_5004201982" evidence="2">
    <location>
        <begin position="24"/>
        <end position="144"/>
    </location>
</feature>
<organism evidence="3 4">
    <name type="scientific">Tetrahymena thermophila (strain SB210)</name>
    <dbReference type="NCBI Taxonomy" id="312017"/>
    <lineage>
        <taxon>Eukaryota</taxon>
        <taxon>Sar</taxon>
        <taxon>Alveolata</taxon>
        <taxon>Ciliophora</taxon>
        <taxon>Intramacronucleata</taxon>
        <taxon>Oligohymenophorea</taxon>
        <taxon>Hymenostomatida</taxon>
        <taxon>Tetrahymenina</taxon>
        <taxon>Tetrahymenidae</taxon>
        <taxon>Tetrahymena</taxon>
    </lineage>
</organism>
<proteinExistence type="predicted"/>
<name>Q23KH3_TETTS</name>
<keyword evidence="1" id="KW-0472">Membrane</keyword>
<evidence type="ECO:0000256" key="1">
    <source>
        <dbReference type="SAM" id="Phobius"/>
    </source>
</evidence>
<dbReference type="RefSeq" id="XP_001017115.1">
    <property type="nucleotide sequence ID" value="XM_001017115.1"/>
</dbReference>
<dbReference type="AlphaFoldDB" id="Q23KH3"/>
<dbReference type="KEGG" id="tet:TTHERM_00193620"/>
<keyword evidence="1 3" id="KW-0812">Transmembrane</keyword>
<dbReference type="Proteomes" id="UP000009168">
    <property type="component" value="Unassembled WGS sequence"/>
</dbReference>
<evidence type="ECO:0000256" key="2">
    <source>
        <dbReference type="SAM" id="SignalP"/>
    </source>
</evidence>
<evidence type="ECO:0000313" key="3">
    <source>
        <dbReference type="EMBL" id="EAR96870.1"/>
    </source>
</evidence>
<keyword evidence="4" id="KW-1185">Reference proteome</keyword>
<evidence type="ECO:0000313" key="4">
    <source>
        <dbReference type="Proteomes" id="UP000009168"/>
    </source>
</evidence>
<feature type="transmembrane region" description="Helical" evidence="1">
    <location>
        <begin position="126"/>
        <end position="143"/>
    </location>
</feature>
<keyword evidence="1" id="KW-1133">Transmembrane helix</keyword>
<protein>
    <submittedName>
        <fullName evidence="3">Transmembrane protein, putative</fullName>
    </submittedName>
</protein>
<dbReference type="GeneID" id="7844588"/>